<dbReference type="AlphaFoldDB" id="A0A2G9RWX9"/>
<dbReference type="PANTHER" id="PTHR47135:SF5">
    <property type="entry name" value="FIBRONECTIN-LIKE"/>
    <property type="match status" value="1"/>
</dbReference>
<dbReference type="InterPro" id="IPR013783">
    <property type="entry name" value="Ig-like_fold"/>
</dbReference>
<gene>
    <name evidence="2" type="ORF">AB205_0183580</name>
</gene>
<feature type="domain" description="Fibronectin type-III" evidence="1">
    <location>
        <begin position="229"/>
        <end position="318"/>
    </location>
</feature>
<evidence type="ECO:0000313" key="3">
    <source>
        <dbReference type="Proteomes" id="UP000228934"/>
    </source>
</evidence>
<keyword evidence="3" id="KW-1185">Reference proteome</keyword>
<evidence type="ECO:0000259" key="1">
    <source>
        <dbReference type="PROSITE" id="PS50853"/>
    </source>
</evidence>
<accession>A0A2G9RWX9</accession>
<name>A0A2G9RWX9_AQUCT</name>
<dbReference type="PANTHER" id="PTHR47135">
    <property type="entry name" value="FIBRONECTIN TYPE III DOMAIN-CONTAINING PROTEIN 7"/>
    <property type="match status" value="1"/>
</dbReference>
<dbReference type="EMBL" id="KV932352">
    <property type="protein sequence ID" value="PIO31713.1"/>
    <property type="molecule type" value="Genomic_DNA"/>
</dbReference>
<sequence>MYIAAMHTQDEQNLMCQSTTNQCVIGGIKCGKIYNASVIAVSSDCQSFSSELYVDPVPCSPVGVQSQVSANLVVASWMDMTGALDYMSNVTGSNGERYICQTSNTSCAFEDLQCGHQYNMVIAGIGQHCNSNVSDTHTFQTAPCVPQNVTAEVDCVTNVAGITWERSQGANNYTALAVGADGQYHLCYSSETSCDISGLSCGQMYVVTISATNGESTSGPSLGVDLHTAPCIPVLDPPQIICYNNSVSLSWSRTSGAISYISNVTSPGVESLFCQTEDTSCTIDNLKCGQTYNVTVTAINAQCSGPTTPPATLITAPCQPQNVVTEMNCSDSEALLSWEAAPGALSYLSVLRTHTHHYVVCNSTEIGCVISSLPCGSVYDVIITSVNNQCASKPSFPVELYTGKLDFLL</sequence>
<reference evidence="3" key="1">
    <citation type="journal article" date="2017" name="Nat. Commun.">
        <title>The North American bullfrog draft genome provides insight into hormonal regulation of long noncoding RNA.</title>
        <authorList>
            <person name="Hammond S.A."/>
            <person name="Warren R.L."/>
            <person name="Vandervalk B.P."/>
            <person name="Kucuk E."/>
            <person name="Khan H."/>
            <person name="Gibb E.A."/>
            <person name="Pandoh P."/>
            <person name="Kirk H."/>
            <person name="Zhao Y."/>
            <person name="Jones M."/>
            <person name="Mungall A.J."/>
            <person name="Coope R."/>
            <person name="Pleasance S."/>
            <person name="Moore R.A."/>
            <person name="Holt R.A."/>
            <person name="Round J.M."/>
            <person name="Ohora S."/>
            <person name="Walle B.V."/>
            <person name="Veldhoen N."/>
            <person name="Helbing C.C."/>
            <person name="Birol I."/>
        </authorList>
    </citation>
    <scope>NUCLEOTIDE SEQUENCE [LARGE SCALE GENOMIC DNA]</scope>
</reference>
<dbReference type="Pfam" id="PF00041">
    <property type="entry name" value="fn3"/>
    <property type="match status" value="1"/>
</dbReference>
<dbReference type="InterPro" id="IPR003961">
    <property type="entry name" value="FN3_dom"/>
</dbReference>
<dbReference type="CDD" id="cd00063">
    <property type="entry name" value="FN3"/>
    <property type="match status" value="3"/>
</dbReference>
<dbReference type="SUPFAM" id="SSF49265">
    <property type="entry name" value="Fibronectin type III"/>
    <property type="match status" value="3"/>
</dbReference>
<dbReference type="OrthoDB" id="9908419at2759"/>
<dbReference type="SMART" id="SM00060">
    <property type="entry name" value="FN3"/>
    <property type="match status" value="3"/>
</dbReference>
<feature type="domain" description="Fibronectin type-III" evidence="1">
    <location>
        <begin position="319"/>
        <end position="405"/>
    </location>
</feature>
<dbReference type="InterPro" id="IPR036116">
    <property type="entry name" value="FN3_sf"/>
</dbReference>
<dbReference type="Gene3D" id="2.60.40.10">
    <property type="entry name" value="Immunoglobulins"/>
    <property type="match status" value="4"/>
</dbReference>
<organism evidence="2 3">
    <name type="scientific">Aquarana catesbeiana</name>
    <name type="common">American bullfrog</name>
    <name type="synonym">Rana catesbeiana</name>
    <dbReference type="NCBI Taxonomy" id="8400"/>
    <lineage>
        <taxon>Eukaryota</taxon>
        <taxon>Metazoa</taxon>
        <taxon>Chordata</taxon>
        <taxon>Craniata</taxon>
        <taxon>Vertebrata</taxon>
        <taxon>Euteleostomi</taxon>
        <taxon>Amphibia</taxon>
        <taxon>Batrachia</taxon>
        <taxon>Anura</taxon>
        <taxon>Neobatrachia</taxon>
        <taxon>Ranoidea</taxon>
        <taxon>Ranidae</taxon>
        <taxon>Aquarana</taxon>
    </lineage>
</organism>
<dbReference type="PROSITE" id="PS50853">
    <property type="entry name" value="FN3"/>
    <property type="match status" value="2"/>
</dbReference>
<proteinExistence type="predicted"/>
<protein>
    <recommendedName>
        <fullName evidence="1">Fibronectin type-III domain-containing protein</fullName>
    </recommendedName>
</protein>
<evidence type="ECO:0000313" key="2">
    <source>
        <dbReference type="EMBL" id="PIO31713.1"/>
    </source>
</evidence>
<dbReference type="Proteomes" id="UP000228934">
    <property type="component" value="Unassembled WGS sequence"/>
</dbReference>